<comment type="subcellular location">
    <subcellularLocation>
        <location evidence="1">Cell membrane</location>
        <topology evidence="1">Multi-pass membrane protein</topology>
    </subcellularLocation>
</comment>
<dbReference type="InterPro" id="IPR006685">
    <property type="entry name" value="MscS_channel_2nd"/>
</dbReference>
<feature type="domain" description="Mechanosensitive ion channel transmembrane helices 2/3" evidence="9">
    <location>
        <begin position="80"/>
        <end position="119"/>
    </location>
</feature>
<evidence type="ECO:0000256" key="3">
    <source>
        <dbReference type="ARBA" id="ARBA00022475"/>
    </source>
</evidence>
<dbReference type="Gene3D" id="1.10.287.1260">
    <property type="match status" value="1"/>
</dbReference>
<dbReference type="GO" id="GO:0005886">
    <property type="term" value="C:plasma membrane"/>
    <property type="evidence" value="ECO:0007669"/>
    <property type="project" value="UniProtKB-SubCell"/>
</dbReference>
<dbReference type="OrthoDB" id="9809206at2"/>
<evidence type="ECO:0000256" key="7">
    <source>
        <dbReference type="SAM" id="Phobius"/>
    </source>
</evidence>
<evidence type="ECO:0000313" key="11">
    <source>
        <dbReference type="Proteomes" id="UP000235670"/>
    </source>
</evidence>
<feature type="domain" description="Mechanosensitive ion channel MscS" evidence="8">
    <location>
        <begin position="121"/>
        <end position="189"/>
    </location>
</feature>
<name>A0A2N6SFH6_9BACL</name>
<keyword evidence="4 7" id="KW-0812">Transmembrane</keyword>
<reference evidence="10 11" key="1">
    <citation type="submission" date="2017-09" db="EMBL/GenBank/DDBJ databases">
        <title>Bacterial strain isolated from the female urinary microbiota.</title>
        <authorList>
            <person name="Thomas-White K."/>
            <person name="Kumar N."/>
            <person name="Forster S."/>
            <person name="Putonti C."/>
            <person name="Lawley T."/>
            <person name="Wolfe A.J."/>
        </authorList>
    </citation>
    <scope>NUCLEOTIDE SEQUENCE [LARGE SCALE GENOMIC DNA]</scope>
    <source>
        <strain evidence="10 11">UMB0186</strain>
    </source>
</reference>
<proteinExistence type="inferred from homology"/>
<comment type="caution">
    <text evidence="10">The sequence shown here is derived from an EMBL/GenBank/DDBJ whole genome shotgun (WGS) entry which is preliminary data.</text>
</comment>
<evidence type="ECO:0000313" key="10">
    <source>
        <dbReference type="EMBL" id="PMC52694.1"/>
    </source>
</evidence>
<dbReference type="EMBL" id="PNGT01000002">
    <property type="protein sequence ID" value="PMC52694.1"/>
    <property type="molecule type" value="Genomic_DNA"/>
</dbReference>
<dbReference type="STRING" id="84135.GCA_001052115_00887"/>
<evidence type="ECO:0000259" key="8">
    <source>
        <dbReference type="Pfam" id="PF00924"/>
    </source>
</evidence>
<keyword evidence="5 7" id="KW-1133">Transmembrane helix</keyword>
<dbReference type="Pfam" id="PF00924">
    <property type="entry name" value="MS_channel_2nd"/>
    <property type="match status" value="1"/>
</dbReference>
<dbReference type="PANTHER" id="PTHR30460:SF0">
    <property type="entry name" value="MODERATE CONDUCTANCE MECHANOSENSITIVE CHANNEL YBIO"/>
    <property type="match status" value="1"/>
</dbReference>
<comment type="similarity">
    <text evidence="2">Belongs to the MscS (TC 1.A.23) family.</text>
</comment>
<feature type="transmembrane region" description="Helical" evidence="7">
    <location>
        <begin position="79"/>
        <end position="98"/>
    </location>
</feature>
<dbReference type="GO" id="GO:0008381">
    <property type="term" value="F:mechanosensitive monoatomic ion channel activity"/>
    <property type="evidence" value="ECO:0007669"/>
    <property type="project" value="InterPro"/>
</dbReference>
<evidence type="ECO:0000256" key="2">
    <source>
        <dbReference type="ARBA" id="ARBA00008017"/>
    </source>
</evidence>
<evidence type="ECO:0000259" key="9">
    <source>
        <dbReference type="Pfam" id="PF21088"/>
    </source>
</evidence>
<dbReference type="Gene3D" id="2.30.30.60">
    <property type="match status" value="1"/>
</dbReference>
<dbReference type="InterPro" id="IPR023408">
    <property type="entry name" value="MscS_beta-dom_sf"/>
</dbReference>
<keyword evidence="3" id="KW-1003">Cell membrane</keyword>
<dbReference type="InterPro" id="IPR010920">
    <property type="entry name" value="LSM_dom_sf"/>
</dbReference>
<gene>
    <name evidence="10" type="ORF">CJ218_02055</name>
</gene>
<dbReference type="Proteomes" id="UP000235670">
    <property type="component" value="Unassembled WGS sequence"/>
</dbReference>
<accession>A0A2N6SFH6</accession>
<feature type="transmembrane region" description="Helical" evidence="7">
    <location>
        <begin position="21"/>
        <end position="41"/>
    </location>
</feature>
<dbReference type="SUPFAM" id="SSF82861">
    <property type="entry name" value="Mechanosensitive channel protein MscS (YggB), transmembrane region"/>
    <property type="match status" value="1"/>
</dbReference>
<evidence type="ECO:0000256" key="4">
    <source>
        <dbReference type="ARBA" id="ARBA00022692"/>
    </source>
</evidence>
<organism evidence="10 11">
    <name type="scientific">Gemella sanguinis</name>
    <dbReference type="NCBI Taxonomy" id="84135"/>
    <lineage>
        <taxon>Bacteria</taxon>
        <taxon>Bacillati</taxon>
        <taxon>Bacillota</taxon>
        <taxon>Bacilli</taxon>
        <taxon>Bacillales</taxon>
        <taxon>Gemellaceae</taxon>
        <taxon>Gemella</taxon>
    </lineage>
</organism>
<dbReference type="InterPro" id="IPR049142">
    <property type="entry name" value="MS_channel_1st"/>
</dbReference>
<sequence>MDIIKEKFSKIFYNSELGFQILEKLITITLIIIIASISVKLCNKLVDYIMLTKENANKKFKIKSNEKRSETLHKLIRSAIRYTIYFIAFFQILSTLGINTTSIVASAGIASVAIGFGAQSLVKDIISGFFIILEGQFDVGDEVKLYNQAAFIAGGSVMSLGLRSTKIRSGNGEIYFIPNGSINQVINYSLTYNLAEVKFSIQIDETIEAIEERIQKVLDLANNNDKYHNFIYKNDKLHVNNIEQIADNILTLNIVGKAKVGKKQSVETMLRKDFYNEFKDKLTLLEEK</sequence>
<keyword evidence="6 7" id="KW-0472">Membrane</keyword>
<dbReference type="SUPFAM" id="SSF50182">
    <property type="entry name" value="Sm-like ribonucleoproteins"/>
    <property type="match status" value="1"/>
</dbReference>
<dbReference type="Pfam" id="PF21088">
    <property type="entry name" value="MS_channel_1st"/>
    <property type="match status" value="1"/>
</dbReference>
<dbReference type="PANTHER" id="PTHR30460">
    <property type="entry name" value="MODERATE CONDUCTANCE MECHANOSENSITIVE CHANNEL YBIO"/>
    <property type="match status" value="1"/>
</dbReference>
<dbReference type="InterPro" id="IPR045276">
    <property type="entry name" value="YbiO_bact"/>
</dbReference>
<dbReference type="RefSeq" id="WP_102189449.1">
    <property type="nucleotide sequence ID" value="NZ_PNGT01000002.1"/>
</dbReference>
<dbReference type="InterPro" id="IPR011014">
    <property type="entry name" value="MscS_channel_TM-2"/>
</dbReference>
<protein>
    <submittedName>
        <fullName evidence="10">Mechanosensitive ion channel protein MscS</fullName>
    </submittedName>
</protein>
<evidence type="ECO:0000256" key="6">
    <source>
        <dbReference type="ARBA" id="ARBA00023136"/>
    </source>
</evidence>
<evidence type="ECO:0000256" key="1">
    <source>
        <dbReference type="ARBA" id="ARBA00004651"/>
    </source>
</evidence>
<evidence type="ECO:0000256" key="5">
    <source>
        <dbReference type="ARBA" id="ARBA00022989"/>
    </source>
</evidence>
<dbReference type="AlphaFoldDB" id="A0A2N6SFH6"/>